<evidence type="ECO:0000313" key="2">
    <source>
        <dbReference type="EMBL" id="MPN43229.1"/>
    </source>
</evidence>
<organism evidence="2">
    <name type="scientific">bioreactor metagenome</name>
    <dbReference type="NCBI Taxonomy" id="1076179"/>
    <lineage>
        <taxon>unclassified sequences</taxon>
        <taxon>metagenomes</taxon>
        <taxon>ecological metagenomes</taxon>
    </lineage>
</organism>
<feature type="transmembrane region" description="Helical" evidence="1">
    <location>
        <begin position="51"/>
        <end position="71"/>
    </location>
</feature>
<gene>
    <name evidence="2" type="ORF">SDC9_190788</name>
</gene>
<accession>A0A645HYG6</accession>
<comment type="caution">
    <text evidence="2">The sequence shown here is derived from an EMBL/GenBank/DDBJ whole genome shotgun (WGS) entry which is preliminary data.</text>
</comment>
<dbReference type="AlphaFoldDB" id="A0A645HYG6"/>
<sequence>MAILIIGIVIGIVTTYRNRDIAYGLVFVWAYSGIVTKHIRPENFNFKYPSVVFTAMGSIILILVTILFVLINQIKAERNKLKNL</sequence>
<keyword evidence="1" id="KW-0472">Membrane</keyword>
<evidence type="ECO:0000256" key="1">
    <source>
        <dbReference type="SAM" id="Phobius"/>
    </source>
</evidence>
<keyword evidence="1" id="KW-1133">Transmembrane helix</keyword>
<reference evidence="2" key="1">
    <citation type="submission" date="2019-08" db="EMBL/GenBank/DDBJ databases">
        <authorList>
            <person name="Kucharzyk K."/>
            <person name="Murdoch R.W."/>
            <person name="Higgins S."/>
            <person name="Loffler F."/>
        </authorList>
    </citation>
    <scope>NUCLEOTIDE SEQUENCE</scope>
</reference>
<feature type="transmembrane region" description="Helical" evidence="1">
    <location>
        <begin position="21"/>
        <end position="39"/>
    </location>
</feature>
<name>A0A645HYG6_9ZZZZ</name>
<keyword evidence="1" id="KW-0812">Transmembrane</keyword>
<proteinExistence type="predicted"/>
<protein>
    <submittedName>
        <fullName evidence="2">Uncharacterized protein</fullName>
    </submittedName>
</protein>
<dbReference type="EMBL" id="VSSQ01101497">
    <property type="protein sequence ID" value="MPN43229.1"/>
    <property type="molecule type" value="Genomic_DNA"/>
</dbReference>